<evidence type="ECO:0008006" key="10">
    <source>
        <dbReference type="Google" id="ProtNLM"/>
    </source>
</evidence>
<gene>
    <name evidence="8" type="ORF">SDRG_15932</name>
</gene>
<dbReference type="Proteomes" id="UP000030762">
    <property type="component" value="Unassembled WGS sequence"/>
</dbReference>
<dbReference type="GO" id="GO:0030258">
    <property type="term" value="P:lipid modification"/>
    <property type="evidence" value="ECO:0007669"/>
    <property type="project" value="TreeGrafter"/>
</dbReference>
<feature type="transmembrane region" description="Helical" evidence="7">
    <location>
        <begin position="416"/>
        <end position="435"/>
    </location>
</feature>
<feature type="transmembrane region" description="Helical" evidence="7">
    <location>
        <begin position="116"/>
        <end position="136"/>
    </location>
</feature>
<feature type="transmembrane region" description="Helical" evidence="7">
    <location>
        <begin position="77"/>
        <end position="96"/>
    </location>
</feature>
<feature type="transmembrane region" description="Helical" evidence="7">
    <location>
        <begin position="269"/>
        <end position="289"/>
    </location>
</feature>
<keyword evidence="6" id="KW-0012">Acyltransferase</keyword>
<feature type="transmembrane region" description="Helical" evidence="7">
    <location>
        <begin position="492"/>
        <end position="510"/>
    </location>
</feature>
<dbReference type="STRING" id="1156394.T0PYN9"/>
<reference evidence="8 9" key="1">
    <citation type="submission" date="2012-04" db="EMBL/GenBank/DDBJ databases">
        <title>The Genome Sequence of Saprolegnia declina VS20.</title>
        <authorList>
            <consortium name="The Broad Institute Genome Sequencing Platform"/>
            <person name="Russ C."/>
            <person name="Nusbaum C."/>
            <person name="Tyler B."/>
            <person name="van West P."/>
            <person name="Dieguez-Uribeondo J."/>
            <person name="de Bruijn I."/>
            <person name="Tripathy S."/>
            <person name="Jiang R."/>
            <person name="Young S.K."/>
            <person name="Zeng Q."/>
            <person name="Gargeya S."/>
            <person name="Fitzgerald M."/>
            <person name="Haas B."/>
            <person name="Abouelleil A."/>
            <person name="Alvarado L."/>
            <person name="Arachchi H.M."/>
            <person name="Berlin A."/>
            <person name="Chapman S.B."/>
            <person name="Goldberg J."/>
            <person name="Griggs A."/>
            <person name="Gujja S."/>
            <person name="Hansen M."/>
            <person name="Howarth C."/>
            <person name="Imamovic A."/>
            <person name="Larimer J."/>
            <person name="McCowen C."/>
            <person name="Montmayeur A."/>
            <person name="Murphy C."/>
            <person name="Neiman D."/>
            <person name="Pearson M."/>
            <person name="Priest M."/>
            <person name="Roberts A."/>
            <person name="Saif S."/>
            <person name="Shea T."/>
            <person name="Sisk P."/>
            <person name="Sykes S."/>
            <person name="Wortman J."/>
            <person name="Nusbaum C."/>
            <person name="Birren B."/>
        </authorList>
    </citation>
    <scope>NUCLEOTIDE SEQUENCE [LARGE SCALE GENOMIC DNA]</scope>
    <source>
        <strain evidence="8 9">VS20</strain>
    </source>
</reference>
<dbReference type="InterPro" id="IPR004299">
    <property type="entry name" value="MBOAT_fam"/>
</dbReference>
<keyword evidence="5 7" id="KW-0472">Membrane</keyword>
<feature type="transmembrane region" description="Helical" evidence="7">
    <location>
        <begin position="143"/>
        <end position="165"/>
    </location>
</feature>
<comment type="subcellular location">
    <subcellularLocation>
        <location evidence="1">Membrane</location>
        <topology evidence="1">Multi-pass membrane protein</topology>
    </subcellularLocation>
</comment>
<dbReference type="Pfam" id="PF03062">
    <property type="entry name" value="MBOAT"/>
    <property type="match status" value="1"/>
</dbReference>
<keyword evidence="4 7" id="KW-1133">Transmembrane helix</keyword>
<dbReference type="PANTHER" id="PTHR13906:SF4">
    <property type="entry name" value="LYSOPHOSPHOLIPID ACYLTRANSFERASE 6"/>
    <property type="match status" value="1"/>
</dbReference>
<protein>
    <recommendedName>
        <fullName evidence="10">Lysophospholipid acyltransferase</fullName>
    </recommendedName>
</protein>
<evidence type="ECO:0000256" key="5">
    <source>
        <dbReference type="ARBA" id="ARBA00023136"/>
    </source>
</evidence>
<accession>T0PYN9</accession>
<keyword evidence="9" id="KW-1185">Reference proteome</keyword>
<dbReference type="eggNOG" id="KOG2704">
    <property type="taxonomic scope" value="Eukaryota"/>
</dbReference>
<dbReference type="OMA" id="WHGTRPG"/>
<evidence type="ECO:0000256" key="2">
    <source>
        <dbReference type="ARBA" id="ARBA00022679"/>
    </source>
</evidence>
<dbReference type="RefSeq" id="XP_008620340.1">
    <property type="nucleotide sequence ID" value="XM_008622118.1"/>
</dbReference>
<dbReference type="GeneID" id="19956659"/>
<feature type="transmembrane region" description="Helical" evidence="7">
    <location>
        <begin position="229"/>
        <end position="249"/>
    </location>
</feature>
<dbReference type="GO" id="GO:0016746">
    <property type="term" value="F:acyltransferase activity"/>
    <property type="evidence" value="ECO:0007669"/>
    <property type="project" value="UniProtKB-KW"/>
</dbReference>
<evidence type="ECO:0000313" key="8">
    <source>
        <dbReference type="EMBL" id="EQC26195.1"/>
    </source>
</evidence>
<feature type="transmembrane region" description="Helical" evidence="7">
    <location>
        <begin position="455"/>
        <end position="472"/>
    </location>
</feature>
<dbReference type="InParanoid" id="T0PYN9"/>
<evidence type="ECO:0000256" key="4">
    <source>
        <dbReference type="ARBA" id="ARBA00022989"/>
    </source>
</evidence>
<dbReference type="InterPro" id="IPR049941">
    <property type="entry name" value="LPLAT_7/PORCN-like"/>
</dbReference>
<dbReference type="GO" id="GO:0016020">
    <property type="term" value="C:membrane"/>
    <property type="evidence" value="ECO:0007669"/>
    <property type="project" value="UniProtKB-SubCell"/>
</dbReference>
<evidence type="ECO:0000256" key="1">
    <source>
        <dbReference type="ARBA" id="ARBA00004141"/>
    </source>
</evidence>
<dbReference type="PANTHER" id="PTHR13906">
    <property type="entry name" value="PORCUPINE"/>
    <property type="match status" value="1"/>
</dbReference>
<evidence type="ECO:0000256" key="3">
    <source>
        <dbReference type="ARBA" id="ARBA00022692"/>
    </source>
</evidence>
<sequence>MMDEGRMAEWHLSFSATPATMEFGSALRVLDGYMEAIAPTLTQLDGVAQTLTPLKFEAANAFLNEIAAGAGMELDQVRYAVCLFAVYPLALLFQLLPTATLKHLYSLGVGVSLAQFVFGSQWVHSFLMSFLTYLLVWLAPAKFAPSIVFLFNMTYMSLAHLYRIYVDYMGWSLDFTGPQMLLVIKLTAFAYNYYDGVVDIKRLNSPTDNKGLARVYASRKALSVSKMPSLLEFFAYVYCFTTFLAGPAFELREYLDVVNGAKRLGPGRFLATISKFVVGVTFMGLMVAFGGAYPITMLYSDEVAALPHFERILQLYICLFFVKAKYYGAWKISEGATVLCGFGFEGFAADGASKGWNGVSNMDVLGFELAPSIREGSRAWNKGTQAWLERYVYSRTGNSLMATYFVSAFWHGFYPGYYIFFMSIPLPTAVNRVAFKRIRPYFLEADGSFGAKKRVYDVIGTICTIFTLHYLVIPFQALSWEHSLAALTHMKFSGHIIMAVLYVVFSLVPMRKLKTKQQ</sequence>
<dbReference type="VEuPathDB" id="FungiDB:SDRG_15932"/>
<name>T0PYN9_SAPDV</name>
<keyword evidence="2" id="KW-0808">Transferase</keyword>
<dbReference type="AlphaFoldDB" id="T0PYN9"/>
<evidence type="ECO:0000256" key="7">
    <source>
        <dbReference type="SAM" id="Phobius"/>
    </source>
</evidence>
<dbReference type="OrthoDB" id="286734at2759"/>
<evidence type="ECO:0000313" key="9">
    <source>
        <dbReference type="Proteomes" id="UP000030762"/>
    </source>
</evidence>
<proteinExistence type="predicted"/>
<evidence type="ECO:0000256" key="6">
    <source>
        <dbReference type="ARBA" id="ARBA00023315"/>
    </source>
</evidence>
<organism evidence="8 9">
    <name type="scientific">Saprolegnia diclina (strain VS20)</name>
    <dbReference type="NCBI Taxonomy" id="1156394"/>
    <lineage>
        <taxon>Eukaryota</taxon>
        <taxon>Sar</taxon>
        <taxon>Stramenopiles</taxon>
        <taxon>Oomycota</taxon>
        <taxon>Saprolegniomycetes</taxon>
        <taxon>Saprolegniales</taxon>
        <taxon>Saprolegniaceae</taxon>
        <taxon>Saprolegnia</taxon>
    </lineage>
</organism>
<keyword evidence="3 7" id="KW-0812">Transmembrane</keyword>
<dbReference type="EMBL" id="JH767238">
    <property type="protein sequence ID" value="EQC26195.1"/>
    <property type="molecule type" value="Genomic_DNA"/>
</dbReference>